<reference evidence="1" key="1">
    <citation type="journal article" date="2014" name="Int. J. Syst. Evol. Microbiol.">
        <title>Complete genome sequence of Corynebacterium casei LMG S-19264T (=DSM 44701T), isolated from a smear-ripened cheese.</title>
        <authorList>
            <consortium name="US DOE Joint Genome Institute (JGI-PGF)"/>
            <person name="Walter F."/>
            <person name="Albersmeier A."/>
            <person name="Kalinowski J."/>
            <person name="Ruckert C."/>
        </authorList>
    </citation>
    <scope>NUCLEOTIDE SEQUENCE</scope>
    <source>
        <strain evidence="1">CGMCC 1.12698</strain>
    </source>
</reference>
<dbReference type="AlphaFoldDB" id="A0A917APZ5"/>
<evidence type="ECO:0000313" key="1">
    <source>
        <dbReference type="EMBL" id="GGE65072.1"/>
    </source>
</evidence>
<dbReference type="Proteomes" id="UP000605259">
    <property type="component" value="Unassembled WGS sequence"/>
</dbReference>
<name>A0A917APZ5_9BACI</name>
<proteinExistence type="predicted"/>
<dbReference type="RefSeq" id="WP_188387667.1">
    <property type="nucleotide sequence ID" value="NZ_BMFK01000001.1"/>
</dbReference>
<accession>A0A917APZ5</accession>
<protein>
    <submittedName>
        <fullName evidence="1">Ribonuclease</fullName>
    </submittedName>
</protein>
<keyword evidence="2" id="KW-1185">Reference proteome</keyword>
<dbReference type="Pfam" id="PF14035">
    <property type="entry name" value="YlzJ"/>
    <property type="match status" value="1"/>
</dbReference>
<organism evidence="1 2">
    <name type="scientific">Priestia taiwanensis</name>
    <dbReference type="NCBI Taxonomy" id="1347902"/>
    <lineage>
        <taxon>Bacteria</taxon>
        <taxon>Bacillati</taxon>
        <taxon>Bacillota</taxon>
        <taxon>Bacilli</taxon>
        <taxon>Bacillales</taxon>
        <taxon>Bacillaceae</taxon>
        <taxon>Priestia</taxon>
    </lineage>
</organism>
<comment type="caution">
    <text evidence="1">The sequence shown here is derived from an EMBL/GenBank/DDBJ whole genome shotgun (WGS) entry which is preliminary data.</text>
</comment>
<dbReference type="InterPro" id="IPR025619">
    <property type="entry name" value="YlzJ"/>
</dbReference>
<gene>
    <name evidence="1" type="ORF">GCM10007140_14100</name>
</gene>
<evidence type="ECO:0000313" key="2">
    <source>
        <dbReference type="Proteomes" id="UP000605259"/>
    </source>
</evidence>
<dbReference type="EMBL" id="BMFK01000001">
    <property type="protein sequence ID" value="GGE65072.1"/>
    <property type="molecule type" value="Genomic_DNA"/>
</dbReference>
<sequence>MILYTIMPEQFVYPTDSATYMNQRTVIVNNVEMIVGNTDGSEYEVVRILSTDPQHYLLYTPGQRLTM</sequence>
<reference evidence="1" key="2">
    <citation type="submission" date="2020-09" db="EMBL/GenBank/DDBJ databases">
        <authorList>
            <person name="Sun Q."/>
            <person name="Zhou Y."/>
        </authorList>
    </citation>
    <scope>NUCLEOTIDE SEQUENCE</scope>
    <source>
        <strain evidence="1">CGMCC 1.12698</strain>
    </source>
</reference>